<comment type="caution">
    <text evidence="1">The sequence shown here is derived from an EMBL/GenBank/DDBJ whole genome shotgun (WGS) entry which is preliminary data.</text>
</comment>
<accession>A0ABV4G2H3</accession>
<organism evidence="1 2">
    <name type="scientific">Bradyrhizobium ottawaense</name>
    <dbReference type="NCBI Taxonomy" id="931866"/>
    <lineage>
        <taxon>Bacteria</taxon>
        <taxon>Pseudomonadati</taxon>
        <taxon>Pseudomonadota</taxon>
        <taxon>Alphaproteobacteria</taxon>
        <taxon>Hyphomicrobiales</taxon>
        <taxon>Nitrobacteraceae</taxon>
        <taxon>Bradyrhizobium</taxon>
    </lineage>
</organism>
<evidence type="ECO:0000313" key="1">
    <source>
        <dbReference type="EMBL" id="MEY9458049.1"/>
    </source>
</evidence>
<evidence type="ECO:0000313" key="2">
    <source>
        <dbReference type="Proteomes" id="UP001565369"/>
    </source>
</evidence>
<dbReference type="Proteomes" id="UP001565369">
    <property type="component" value="Unassembled WGS sequence"/>
</dbReference>
<gene>
    <name evidence="1" type="ORF">ABIG07_006997</name>
</gene>
<protein>
    <submittedName>
        <fullName evidence="1">Uncharacterized protein</fullName>
    </submittedName>
</protein>
<keyword evidence="2" id="KW-1185">Reference proteome</keyword>
<dbReference type="EMBL" id="JBGBZJ010000003">
    <property type="protein sequence ID" value="MEY9458049.1"/>
    <property type="molecule type" value="Genomic_DNA"/>
</dbReference>
<name>A0ABV4G2H3_9BRAD</name>
<dbReference type="RefSeq" id="WP_370092295.1">
    <property type="nucleotide sequence ID" value="NZ_JBGBZG010000002.1"/>
</dbReference>
<sequence length="87" mass="9693">MTDTLNQIVIDFEAALLNGVRTGADEAELTKIRDQAFDRLRVVKEGPGAPPLETIFDSAAEIGLKLSMALETVRQIDAERLVKRRRQ</sequence>
<proteinExistence type="predicted"/>
<reference evidence="1 2" key="1">
    <citation type="submission" date="2024-07" db="EMBL/GenBank/DDBJ databases">
        <title>Genomic Encyclopedia of Type Strains, Phase V (KMG-V): Genome sequencing to study the core and pangenomes of soil and plant-associated prokaryotes.</title>
        <authorList>
            <person name="Whitman W."/>
        </authorList>
    </citation>
    <scope>NUCLEOTIDE SEQUENCE [LARGE SCALE GENOMIC DNA]</scope>
    <source>
        <strain evidence="1 2">USDA 152</strain>
    </source>
</reference>